<gene>
    <name evidence="2" type="ORF">IMZ08_05915</name>
</gene>
<keyword evidence="1" id="KW-0812">Transmembrane</keyword>
<sequence length="239" mass="26719">MLQHLLASEFLKLKRKWAWFLIFLGPFGVVALQALNFGVRYEYLTKQYKDDLWGGLLGNVQSLVPAVLIMGMAIITSIVAHVDHENRSWKHLLSLPINKHSLLLAKFIVSSVLLGVASLLLVVGTVILGVSLRFGLDSIPLMEITKMAFFSYLAALPILALQLWIAVVYSHQGAAITIGILGALFSTYSFKMPDWVIWKWPSLLNNWDVPAYSAYLGMGTALVIFLMATIHFTKRDVEE</sequence>
<accession>A0ABR9QGI1</accession>
<evidence type="ECO:0000256" key="1">
    <source>
        <dbReference type="SAM" id="Phobius"/>
    </source>
</evidence>
<dbReference type="RefSeq" id="WP_193535072.1">
    <property type="nucleotide sequence ID" value="NZ_JADCLJ010000011.1"/>
</dbReference>
<comment type="caution">
    <text evidence="2">The sequence shown here is derived from an EMBL/GenBank/DDBJ whole genome shotgun (WGS) entry which is preliminary data.</text>
</comment>
<reference evidence="2 3" key="1">
    <citation type="submission" date="2020-10" db="EMBL/GenBank/DDBJ databases">
        <title>Bacillus sp. HD4P25, an endophyte from a halophyte.</title>
        <authorList>
            <person name="Sun J.-Q."/>
        </authorList>
    </citation>
    <scope>NUCLEOTIDE SEQUENCE [LARGE SCALE GENOMIC DNA]</scope>
    <source>
        <strain evidence="2 3">YIM 93174</strain>
    </source>
</reference>
<keyword evidence="1" id="KW-0472">Membrane</keyword>
<organism evidence="2 3">
    <name type="scientific">Litchfieldia luteola</name>
    <dbReference type="NCBI Taxonomy" id="682179"/>
    <lineage>
        <taxon>Bacteria</taxon>
        <taxon>Bacillati</taxon>
        <taxon>Bacillota</taxon>
        <taxon>Bacilli</taxon>
        <taxon>Bacillales</taxon>
        <taxon>Bacillaceae</taxon>
        <taxon>Litchfieldia</taxon>
    </lineage>
</organism>
<feature type="transmembrane region" description="Helical" evidence="1">
    <location>
        <begin position="17"/>
        <end position="39"/>
    </location>
</feature>
<dbReference type="CDD" id="cd21809">
    <property type="entry name" value="ABC-2_lan_permease-like"/>
    <property type="match status" value="1"/>
</dbReference>
<name>A0ABR9QGI1_9BACI</name>
<dbReference type="Pfam" id="PF12730">
    <property type="entry name" value="ABC2_membrane_4"/>
    <property type="match status" value="1"/>
</dbReference>
<dbReference type="EMBL" id="JADCLJ010000011">
    <property type="protein sequence ID" value="MBE4907599.1"/>
    <property type="molecule type" value="Genomic_DNA"/>
</dbReference>
<protein>
    <submittedName>
        <fullName evidence="2">ABC transporter permease</fullName>
    </submittedName>
</protein>
<evidence type="ECO:0000313" key="3">
    <source>
        <dbReference type="Proteomes" id="UP001516662"/>
    </source>
</evidence>
<feature type="transmembrane region" description="Helical" evidence="1">
    <location>
        <begin position="149"/>
        <end position="167"/>
    </location>
</feature>
<proteinExistence type="predicted"/>
<keyword evidence="1" id="KW-1133">Transmembrane helix</keyword>
<feature type="transmembrane region" description="Helical" evidence="1">
    <location>
        <begin position="212"/>
        <end position="233"/>
    </location>
</feature>
<feature type="transmembrane region" description="Helical" evidence="1">
    <location>
        <begin position="103"/>
        <end position="129"/>
    </location>
</feature>
<dbReference type="PANTHER" id="PTHR37305:SF1">
    <property type="entry name" value="MEMBRANE PROTEIN"/>
    <property type="match status" value="1"/>
</dbReference>
<evidence type="ECO:0000313" key="2">
    <source>
        <dbReference type="EMBL" id="MBE4907599.1"/>
    </source>
</evidence>
<dbReference type="PANTHER" id="PTHR37305">
    <property type="entry name" value="INTEGRAL MEMBRANE PROTEIN-RELATED"/>
    <property type="match status" value="1"/>
</dbReference>
<dbReference type="Proteomes" id="UP001516662">
    <property type="component" value="Unassembled WGS sequence"/>
</dbReference>
<feature type="transmembrane region" description="Helical" evidence="1">
    <location>
        <begin position="59"/>
        <end position="82"/>
    </location>
</feature>
<feature type="transmembrane region" description="Helical" evidence="1">
    <location>
        <begin position="174"/>
        <end position="192"/>
    </location>
</feature>
<keyword evidence="3" id="KW-1185">Reference proteome</keyword>